<dbReference type="GO" id="GO:0016491">
    <property type="term" value="F:oxidoreductase activity"/>
    <property type="evidence" value="ECO:0007669"/>
    <property type="project" value="UniProtKB-KW"/>
</dbReference>
<dbReference type="AlphaFoldDB" id="A0A0B7KLQ4"/>
<accession>A0A0B7KLQ4</accession>
<name>A0A0B7KLQ4_BIOOC</name>
<dbReference type="InterPro" id="IPR050346">
    <property type="entry name" value="FMO-like"/>
</dbReference>
<dbReference type="PANTHER" id="PTHR23023">
    <property type="entry name" value="DIMETHYLANILINE MONOOXYGENASE"/>
    <property type="match status" value="1"/>
</dbReference>
<organism evidence="4">
    <name type="scientific">Bionectria ochroleuca</name>
    <name type="common">Gliocladium roseum</name>
    <dbReference type="NCBI Taxonomy" id="29856"/>
    <lineage>
        <taxon>Eukaryota</taxon>
        <taxon>Fungi</taxon>
        <taxon>Dikarya</taxon>
        <taxon>Ascomycota</taxon>
        <taxon>Pezizomycotina</taxon>
        <taxon>Sordariomycetes</taxon>
        <taxon>Hypocreomycetidae</taxon>
        <taxon>Hypocreales</taxon>
        <taxon>Bionectriaceae</taxon>
        <taxon>Clonostachys</taxon>
    </lineage>
</organism>
<keyword evidence="3" id="KW-0560">Oxidoreductase</keyword>
<gene>
    <name evidence="4" type="ORF">BN869_000012385_1</name>
</gene>
<protein>
    <recommendedName>
        <fullName evidence="5">L-ornithine N(5)-oxygenase</fullName>
    </recommendedName>
</protein>
<evidence type="ECO:0000313" key="4">
    <source>
        <dbReference type="EMBL" id="CEO56327.1"/>
    </source>
</evidence>
<dbReference type="PRINTS" id="PR00411">
    <property type="entry name" value="PNDRDTASEI"/>
</dbReference>
<evidence type="ECO:0008006" key="5">
    <source>
        <dbReference type="Google" id="ProtNLM"/>
    </source>
</evidence>
<reference evidence="4" key="1">
    <citation type="submission" date="2015-01" db="EMBL/GenBank/DDBJ databases">
        <authorList>
            <person name="Durling Mikael"/>
        </authorList>
    </citation>
    <scope>NUCLEOTIDE SEQUENCE</scope>
</reference>
<proteinExistence type="predicted"/>
<dbReference type="Pfam" id="PF13738">
    <property type="entry name" value="Pyr_redox_3"/>
    <property type="match status" value="1"/>
</dbReference>
<keyword evidence="2" id="KW-0274">FAD</keyword>
<sequence>MQEELDLVVVGAGWFGLAAAKTYIELHPNEKIVVIEGDNSIGGTWSEGRLYPGLKSNNLCGSYEYPDFPMEESVYGVRAGQDHIPAATLHRYLTDFSKKFGVYERTRLNTKVNTIRPSDGGGWQLSITSKEGQYQLQTKKLILATGLTSTPNIPSYPGQEHFTPPFFHAKDFCTNGELVDTAQNAVVVGGGKSAYDCAYAFAEKGAQVDLVVRPTGQGPVWLCPPFVTPFKRMMEELLNTRALTWFSPCPWGGEDGYSVARDFLHGTALGRLLVDNYWNQLTNEVIETHGFDDHPETFKLKPWYSAMWTGSGVGIHNFSSNFYEMVRNGKIRVHLAEITKLDGDSVTLSTGQTVRTDVVVCATGWKKESTISFENLGKGGMGVARSHEEIERLSSNADKEILARFPRLKFQPVLRYEQTKETPLRNYRFIVPASLVFQRNIAYAGMVSTVSTAAFANAQALWISAFFDGKLKRTPRDDDEVTKEVMLHTQFGKWRYPCGYGANLPDFAFDALPYIDLLLNDIGVKNHRKATQIAEFTEAYKPKDYKGLTEEFLELHGGKLPAATNGF</sequence>
<dbReference type="Gene3D" id="3.50.50.60">
    <property type="entry name" value="FAD/NAD(P)-binding domain"/>
    <property type="match status" value="1"/>
</dbReference>
<dbReference type="SUPFAM" id="SSF51905">
    <property type="entry name" value="FAD/NAD(P)-binding domain"/>
    <property type="match status" value="3"/>
</dbReference>
<dbReference type="EMBL" id="CDPU01000064">
    <property type="protein sequence ID" value="CEO56327.1"/>
    <property type="molecule type" value="Genomic_DNA"/>
</dbReference>
<keyword evidence="1" id="KW-0285">Flavoprotein</keyword>
<evidence type="ECO:0000256" key="1">
    <source>
        <dbReference type="ARBA" id="ARBA00022630"/>
    </source>
</evidence>
<evidence type="ECO:0000256" key="3">
    <source>
        <dbReference type="ARBA" id="ARBA00023002"/>
    </source>
</evidence>
<evidence type="ECO:0000256" key="2">
    <source>
        <dbReference type="ARBA" id="ARBA00022827"/>
    </source>
</evidence>
<dbReference type="InterPro" id="IPR036188">
    <property type="entry name" value="FAD/NAD-bd_sf"/>
</dbReference>